<evidence type="ECO:0000256" key="1">
    <source>
        <dbReference type="SAM" id="Phobius"/>
    </source>
</evidence>
<proteinExistence type="predicted"/>
<dbReference type="InterPro" id="IPR036721">
    <property type="entry name" value="RCK_C_sf"/>
</dbReference>
<feature type="transmembrane region" description="Helical" evidence="1">
    <location>
        <begin position="6"/>
        <end position="30"/>
    </location>
</feature>
<evidence type="ECO:0000259" key="2">
    <source>
        <dbReference type="PROSITE" id="PS51202"/>
    </source>
</evidence>
<keyword evidence="1" id="KW-0472">Membrane</keyword>
<dbReference type="Proteomes" id="UP001230915">
    <property type="component" value="Unassembled WGS sequence"/>
</dbReference>
<organism evidence="3 4">
    <name type="scientific">Mesonia profundi</name>
    <dbReference type="NCBI Taxonomy" id="3070998"/>
    <lineage>
        <taxon>Bacteria</taxon>
        <taxon>Pseudomonadati</taxon>
        <taxon>Bacteroidota</taxon>
        <taxon>Flavobacteriia</taxon>
        <taxon>Flavobacteriales</taxon>
        <taxon>Flavobacteriaceae</taxon>
        <taxon>Mesonia</taxon>
    </lineage>
</organism>
<comment type="caution">
    <text evidence="3">The sequence shown here is derived from an EMBL/GenBank/DDBJ whole genome shotgun (WGS) entry which is preliminary data.</text>
</comment>
<reference evidence="3 4" key="1">
    <citation type="submission" date="2023-08" db="EMBL/GenBank/DDBJ databases">
        <title>Mesonia sp. MT50, isolated from deep-sea sediment of the Mariana Trench.</title>
        <authorList>
            <person name="Fu H."/>
        </authorList>
    </citation>
    <scope>NUCLEOTIDE SEQUENCE [LARGE SCALE GENOMIC DNA]</scope>
    <source>
        <strain evidence="3 4">MT50</strain>
    </source>
</reference>
<gene>
    <name evidence="3" type="ORF">RBU60_14055</name>
</gene>
<dbReference type="RefSeq" id="WP_308865697.1">
    <property type="nucleotide sequence ID" value="NZ_JAVHUL010000070.1"/>
</dbReference>
<feature type="transmembrane region" description="Helical" evidence="1">
    <location>
        <begin position="96"/>
        <end position="115"/>
    </location>
</feature>
<keyword evidence="4" id="KW-1185">Reference proteome</keyword>
<name>A0ABU1A4R1_9FLAO</name>
<accession>A0ABU1A4R1</accession>
<keyword evidence="1" id="KW-0812">Transmembrane</keyword>
<dbReference type="Pfam" id="PF02080">
    <property type="entry name" value="TrkA_C"/>
    <property type="match status" value="1"/>
</dbReference>
<dbReference type="SUPFAM" id="SSF116726">
    <property type="entry name" value="TrkA C-terminal domain-like"/>
    <property type="match status" value="1"/>
</dbReference>
<dbReference type="PROSITE" id="PS51202">
    <property type="entry name" value="RCK_C"/>
    <property type="match status" value="1"/>
</dbReference>
<feature type="transmembrane region" description="Helical" evidence="1">
    <location>
        <begin position="65"/>
        <end position="90"/>
    </location>
</feature>
<evidence type="ECO:0000313" key="4">
    <source>
        <dbReference type="Proteomes" id="UP001230915"/>
    </source>
</evidence>
<dbReference type="InterPro" id="IPR006037">
    <property type="entry name" value="RCK_C"/>
</dbReference>
<protein>
    <submittedName>
        <fullName evidence="3">TrkA C-terminal domain-containing protein</fullName>
    </submittedName>
</protein>
<dbReference type="EMBL" id="JAVHUL010000070">
    <property type="protein sequence ID" value="MDQ7918693.1"/>
    <property type="molecule type" value="Genomic_DNA"/>
</dbReference>
<dbReference type="Gene3D" id="3.30.70.1450">
    <property type="entry name" value="Regulator of K+ conductance, C-terminal domain"/>
    <property type="match status" value="1"/>
</dbReference>
<feature type="domain" description="RCK C-terminal" evidence="2">
    <location>
        <begin position="141"/>
        <end position="227"/>
    </location>
</feature>
<sequence>MIPAISLFVIVSISALITRVAAIALAHTGLSTESARFQARSAYTGSGFTTQESEKIMSFPVRRKIIYMLMLIGNAGIVTTMSTLILAFVLPNTTSSLLYGLLIIVVGIGFVWWAIRSSVVDRWLSKVIGRALKKYTNIDVKDYASILHLSDDYKISELRVDEESWLSNKSLIDLDLRKEGIIVLGIQPEDGDYVGSPNGSSLIKPHDIITMYGKEETFLNLNQRQRNWKGEMEHQKAVKDLQDS</sequence>
<evidence type="ECO:0000313" key="3">
    <source>
        <dbReference type="EMBL" id="MDQ7918693.1"/>
    </source>
</evidence>
<keyword evidence="1" id="KW-1133">Transmembrane helix</keyword>